<organism evidence="3 4">
    <name type="scientific">Legionella steelei</name>
    <dbReference type="NCBI Taxonomy" id="947033"/>
    <lineage>
        <taxon>Bacteria</taxon>
        <taxon>Pseudomonadati</taxon>
        <taxon>Pseudomonadota</taxon>
        <taxon>Gammaproteobacteria</taxon>
        <taxon>Legionellales</taxon>
        <taxon>Legionellaceae</taxon>
        <taxon>Legionella</taxon>
    </lineage>
</organism>
<dbReference type="InterPro" id="IPR026841">
    <property type="entry name" value="Aur1/Ipt1"/>
</dbReference>
<feature type="transmembrane region" description="Helical" evidence="1">
    <location>
        <begin position="58"/>
        <end position="83"/>
    </location>
</feature>
<name>A0A0W0ZH73_9GAMM</name>
<dbReference type="STRING" id="947033.Lste_1364"/>
<dbReference type="Pfam" id="PF14378">
    <property type="entry name" value="PAP2_3"/>
    <property type="match status" value="1"/>
</dbReference>
<feature type="transmembrane region" description="Helical" evidence="1">
    <location>
        <begin position="179"/>
        <end position="200"/>
    </location>
</feature>
<dbReference type="GO" id="GO:0016020">
    <property type="term" value="C:membrane"/>
    <property type="evidence" value="ECO:0007669"/>
    <property type="project" value="UniProtKB-SubCell"/>
</dbReference>
<dbReference type="Proteomes" id="UP000054926">
    <property type="component" value="Unassembled WGS sequence"/>
</dbReference>
<dbReference type="RefSeq" id="WP_058510321.1">
    <property type="nucleotide sequence ID" value="NZ_LNYY01000019.1"/>
</dbReference>
<gene>
    <name evidence="3" type="ORF">Lste_1364</name>
</gene>
<keyword evidence="1" id="KW-1133">Transmembrane helix</keyword>
<accession>A0A0W0ZH73</accession>
<comment type="caution">
    <text evidence="3">The sequence shown here is derived from an EMBL/GenBank/DDBJ whole genome shotgun (WGS) entry which is preliminary data.</text>
</comment>
<feature type="domain" description="Inositolphosphotransferase Aur1/Ipt1" evidence="2">
    <location>
        <begin position="165"/>
        <end position="347"/>
    </location>
</feature>
<feature type="transmembrane region" description="Helical" evidence="1">
    <location>
        <begin position="27"/>
        <end position="51"/>
    </location>
</feature>
<dbReference type="PATRIC" id="fig|947033.5.peg.1452"/>
<feature type="transmembrane region" description="Helical" evidence="1">
    <location>
        <begin position="331"/>
        <end position="353"/>
    </location>
</feature>
<feature type="transmembrane region" description="Helical" evidence="1">
    <location>
        <begin position="297"/>
        <end position="319"/>
    </location>
</feature>
<feature type="transmembrane region" description="Helical" evidence="1">
    <location>
        <begin position="206"/>
        <end position="228"/>
    </location>
</feature>
<keyword evidence="4" id="KW-1185">Reference proteome</keyword>
<evidence type="ECO:0000259" key="2">
    <source>
        <dbReference type="Pfam" id="PF14378"/>
    </source>
</evidence>
<reference evidence="3 4" key="1">
    <citation type="submission" date="2015-11" db="EMBL/GenBank/DDBJ databases">
        <title>Genomic analysis of 38 Legionella species identifies large and diverse effector repertoires.</title>
        <authorList>
            <person name="Burstein D."/>
            <person name="Amaro F."/>
            <person name="Zusman T."/>
            <person name="Lifshitz Z."/>
            <person name="Cohen O."/>
            <person name="Gilbert J.A."/>
            <person name="Pupko T."/>
            <person name="Shuman H.A."/>
            <person name="Segal G."/>
        </authorList>
    </citation>
    <scope>NUCLEOTIDE SEQUENCE [LARGE SCALE GENOMIC DNA]</scope>
    <source>
        <strain evidence="3 4">IMVS3376</strain>
    </source>
</reference>
<feature type="transmembrane region" description="Helical" evidence="1">
    <location>
        <begin position="111"/>
        <end position="133"/>
    </location>
</feature>
<keyword evidence="1" id="KW-0812">Transmembrane</keyword>
<sequence>MDSLIYWFKPYIFGFKKFLISFQVETYVLIILPAIWILISCFFEKSILLFLLESKKDFILWSFFYGGYLIKIGFILFSLYFYFKLASWVGFWLGKKISKDDSPSTTHLKQFLLSVAYIMLAIGLYNVVFSLTLRQVAATSTRTSIIAASQLYMSMDDKIFGGYPQIWIQKFSMSNILDYLLIQAYSKLPLFLAIVLIGLLCFNKLYFRKFLIAIFIAPFLAMPFWYALPAVSPNEMYRNNIFSVSSISTTQKQYEEAVTSKRLQTYLHDLEEAIANPHQKYPLIFTNPSMHVAWGTIITYFAIILWWPLGFIFIPWLIFNILSTLYTLQHYAVDLPCGFVCAIIAIIITHYIFKFEKKYYTGHYRSLYFVNVVQDDVAFLKATLKTIWLKRRRSHVSNFKNDSD</sequence>
<evidence type="ECO:0000313" key="3">
    <source>
        <dbReference type="EMBL" id="KTD68206.1"/>
    </source>
</evidence>
<evidence type="ECO:0000256" key="1">
    <source>
        <dbReference type="SAM" id="Phobius"/>
    </source>
</evidence>
<proteinExistence type="predicted"/>
<dbReference type="OrthoDB" id="5636780at2"/>
<keyword evidence="1" id="KW-0472">Membrane</keyword>
<dbReference type="EMBL" id="LNYY01000019">
    <property type="protein sequence ID" value="KTD68206.1"/>
    <property type="molecule type" value="Genomic_DNA"/>
</dbReference>
<protein>
    <recommendedName>
        <fullName evidence="2">Inositolphosphotransferase Aur1/Ipt1 domain-containing protein</fullName>
    </recommendedName>
</protein>
<evidence type="ECO:0000313" key="4">
    <source>
        <dbReference type="Proteomes" id="UP000054926"/>
    </source>
</evidence>
<dbReference type="AlphaFoldDB" id="A0A0W0ZH73"/>